<keyword evidence="3" id="KW-1185">Reference proteome</keyword>
<name>A0ABP1GGN0_9EUKA</name>
<evidence type="ECO:0000313" key="2">
    <source>
        <dbReference type="EMBL" id="CAL5970386.1"/>
    </source>
</evidence>
<dbReference type="EMBL" id="CAXDID020000001">
    <property type="protein sequence ID" value="CAL5970386.1"/>
    <property type="molecule type" value="Genomic_DNA"/>
</dbReference>
<gene>
    <name evidence="2" type="ORF">HINF_LOCUS326</name>
</gene>
<reference evidence="2 3" key="1">
    <citation type="submission" date="2024-07" db="EMBL/GenBank/DDBJ databases">
        <authorList>
            <person name="Akdeniz Z."/>
        </authorList>
    </citation>
    <scope>NUCLEOTIDE SEQUENCE [LARGE SCALE GENOMIC DNA]</scope>
</reference>
<keyword evidence="1" id="KW-0472">Membrane</keyword>
<dbReference type="Proteomes" id="UP001642409">
    <property type="component" value="Unassembled WGS sequence"/>
</dbReference>
<evidence type="ECO:0000313" key="3">
    <source>
        <dbReference type="Proteomes" id="UP001642409"/>
    </source>
</evidence>
<feature type="transmembrane region" description="Helical" evidence="1">
    <location>
        <begin position="573"/>
        <end position="594"/>
    </location>
</feature>
<proteinExistence type="predicted"/>
<keyword evidence="1" id="KW-1133">Transmembrane helix</keyword>
<evidence type="ECO:0000256" key="1">
    <source>
        <dbReference type="SAM" id="Phobius"/>
    </source>
</evidence>
<accession>A0ABP1GGN0</accession>
<organism evidence="2 3">
    <name type="scientific">Hexamita inflata</name>
    <dbReference type="NCBI Taxonomy" id="28002"/>
    <lineage>
        <taxon>Eukaryota</taxon>
        <taxon>Metamonada</taxon>
        <taxon>Diplomonadida</taxon>
        <taxon>Hexamitidae</taxon>
        <taxon>Hexamitinae</taxon>
        <taxon>Hexamita</taxon>
    </lineage>
</organism>
<protein>
    <submittedName>
        <fullName evidence="2">Uncharacterized protein</fullName>
    </submittedName>
</protein>
<comment type="caution">
    <text evidence="2">The sequence shown here is derived from an EMBL/GenBank/DDBJ whole genome shotgun (WGS) entry which is preliminary data.</text>
</comment>
<keyword evidence="1" id="KW-0812">Transmembrane</keyword>
<sequence>MRFKCPGALLCSTRVLRRTMLDGVFRRFRPTNARLPEFVLHLLLNAAATRTHNSVSRLHQTTPVDSDAGLCCARCERRVFSDPGPVRVPARQRASVLHHECLPTAARASASIRVRRRWIILRPEVLAPARPASRFRKTPCAWKGANRRVHRRRNQPELRPGCTGMYILNLRAEARVHHGDCPPEAPYYGPGRCRQSSQVLERLYEPSRRRSELVCAASCPIYLVNASSDNSRQCVSKCETPLLLRRGVLRRTMLDGGVFRRFPVITNARLPGFVHLLRAAERLQRENSQQCLAACTDDLPYSDAGLCCAGARKTRILSRSSVRVCQDACPAFFITNASNGNSLQCVDPCPPPMVSVGQECFGACSSGLPFLENAVCVERCQTGAYTDDGTNLNCGPACTGMYILNTSNGNSQKCITACPPETPYYEPGACLVKCSSGFYDLHPGAVQELVCAASCPIYLVNASSDNSKQCVSKCPDAAPYSDAGSCVERCSTAAYSVVSGQQTLVCQDSCTFYVLNATNANSQQCVISCPNNSININNFCQYKCQNENEQNCVNCTLNSNAVLDICQKQTSSYTPVIIGAVVGSVLLIIAIVLITKCYSNRKNKLYTNIQLEKNNNQLQTYTSKQLKQVKVVQQKNLTPLIIPEKKHIKQRNIIKMIKNSDITGI</sequence>